<protein>
    <submittedName>
        <fullName evidence="1">Uncharacterized protein</fullName>
    </submittedName>
</protein>
<evidence type="ECO:0000313" key="2">
    <source>
        <dbReference type="Proteomes" id="UP000230973"/>
    </source>
</evidence>
<dbReference type="Proteomes" id="UP000230973">
    <property type="component" value="Unassembled WGS sequence"/>
</dbReference>
<comment type="caution">
    <text evidence="1">The sequence shown here is derived from an EMBL/GenBank/DDBJ whole genome shotgun (WGS) entry which is preliminary data.</text>
</comment>
<organism evidence="1 2">
    <name type="scientific">Candidatus Uhrbacteria bacterium CG_4_10_14_0_8_um_filter_58_22</name>
    <dbReference type="NCBI Taxonomy" id="1975029"/>
    <lineage>
        <taxon>Bacteria</taxon>
        <taxon>Candidatus Uhriibacteriota</taxon>
    </lineage>
</organism>
<proteinExistence type="predicted"/>
<gene>
    <name evidence="1" type="ORF">COY93_04095</name>
</gene>
<accession>A0A2M7QA48</accession>
<name>A0A2M7QA48_9BACT</name>
<sequence>MFIGGPGGRNDVWLVADSRGRGVSAVEGTSITQIVVVEGGDTASTESADEGTIEAGEPADVPVEEVESEDQIDNREVAITSESSIDLIVSAEEGQEGQEEESDESAEVWRPSTFISLGFQLSVSEDGANPYLTLYFRRGLTPRVALTAFALTNACFSETYVGLLVQPLEWLNFGMSAGLESSDGLWRVAASLAIQHSWFSLNWTFEHGASGRWHLLTIGFRITDTLSVGLISKRGDGEGVFLAIQSGRLFFRLSGHYDVERARDETGNGVGWGDPRFFTGLLTVGINMSDAPAAAQSGDDDSEERQPASTGTLHVLASASRDGFQPNVGLWLVRPASSRFGLWFFGVAAPGYGEAYGGLNVTPWPWESRLSRIFGGWPPRSTWPTEGSR</sequence>
<evidence type="ECO:0000313" key="1">
    <source>
        <dbReference type="EMBL" id="PIY62059.1"/>
    </source>
</evidence>
<dbReference type="AlphaFoldDB" id="A0A2M7QA48"/>
<reference evidence="2" key="1">
    <citation type="submission" date="2017-09" db="EMBL/GenBank/DDBJ databases">
        <title>Depth-based differentiation of microbial function through sediment-hosted aquifers and enrichment of novel symbionts in the deep terrestrial subsurface.</title>
        <authorList>
            <person name="Probst A.J."/>
            <person name="Ladd B."/>
            <person name="Jarett J.K."/>
            <person name="Geller-Mcgrath D.E."/>
            <person name="Sieber C.M.K."/>
            <person name="Emerson J.B."/>
            <person name="Anantharaman K."/>
            <person name="Thomas B.C."/>
            <person name="Malmstrom R."/>
            <person name="Stieglmeier M."/>
            <person name="Klingl A."/>
            <person name="Woyke T."/>
            <person name="Ryan C.M."/>
            <person name="Banfield J.F."/>
        </authorList>
    </citation>
    <scope>NUCLEOTIDE SEQUENCE [LARGE SCALE GENOMIC DNA]</scope>
</reference>
<dbReference type="EMBL" id="PFLC01000054">
    <property type="protein sequence ID" value="PIY62059.1"/>
    <property type="molecule type" value="Genomic_DNA"/>
</dbReference>